<evidence type="ECO:0000313" key="1">
    <source>
        <dbReference type="EMBL" id="KAI0040005.1"/>
    </source>
</evidence>
<gene>
    <name evidence="1" type="ORF">FA95DRAFT_1585153</name>
</gene>
<protein>
    <submittedName>
        <fullName evidence="1">Alpha/beta-hydrolase</fullName>
    </submittedName>
</protein>
<proteinExistence type="predicted"/>
<dbReference type="EMBL" id="MU276238">
    <property type="protein sequence ID" value="KAI0040005.1"/>
    <property type="molecule type" value="Genomic_DNA"/>
</dbReference>
<reference evidence="1" key="1">
    <citation type="submission" date="2021-02" db="EMBL/GenBank/DDBJ databases">
        <authorList>
            <consortium name="DOE Joint Genome Institute"/>
            <person name="Ahrendt S."/>
            <person name="Looney B.P."/>
            <person name="Miyauchi S."/>
            <person name="Morin E."/>
            <person name="Drula E."/>
            <person name="Courty P.E."/>
            <person name="Chicoki N."/>
            <person name="Fauchery L."/>
            <person name="Kohler A."/>
            <person name="Kuo A."/>
            <person name="Labutti K."/>
            <person name="Pangilinan J."/>
            <person name="Lipzen A."/>
            <person name="Riley R."/>
            <person name="Andreopoulos W."/>
            <person name="He G."/>
            <person name="Johnson J."/>
            <person name="Barry K.W."/>
            <person name="Grigoriev I.V."/>
            <person name="Nagy L."/>
            <person name="Hibbett D."/>
            <person name="Henrissat B."/>
            <person name="Matheny P.B."/>
            <person name="Labbe J."/>
            <person name="Martin F."/>
        </authorList>
    </citation>
    <scope>NUCLEOTIDE SEQUENCE</scope>
    <source>
        <strain evidence="1">FP105234-sp</strain>
    </source>
</reference>
<evidence type="ECO:0000313" key="2">
    <source>
        <dbReference type="Proteomes" id="UP000814033"/>
    </source>
</evidence>
<comment type="caution">
    <text evidence="1">The sequence shown here is derived from an EMBL/GenBank/DDBJ whole genome shotgun (WGS) entry which is preliminary data.</text>
</comment>
<name>A0ACB8R8A3_9AGAM</name>
<dbReference type="Proteomes" id="UP000814033">
    <property type="component" value="Unassembled WGS sequence"/>
</dbReference>
<reference evidence="1" key="2">
    <citation type="journal article" date="2022" name="New Phytol.">
        <title>Evolutionary transition to the ectomycorrhizal habit in the genomes of a hyperdiverse lineage of mushroom-forming fungi.</title>
        <authorList>
            <person name="Looney B."/>
            <person name="Miyauchi S."/>
            <person name="Morin E."/>
            <person name="Drula E."/>
            <person name="Courty P.E."/>
            <person name="Kohler A."/>
            <person name="Kuo A."/>
            <person name="LaButti K."/>
            <person name="Pangilinan J."/>
            <person name="Lipzen A."/>
            <person name="Riley R."/>
            <person name="Andreopoulos W."/>
            <person name="He G."/>
            <person name="Johnson J."/>
            <person name="Nolan M."/>
            <person name="Tritt A."/>
            <person name="Barry K.W."/>
            <person name="Grigoriev I.V."/>
            <person name="Nagy L.G."/>
            <person name="Hibbett D."/>
            <person name="Henrissat B."/>
            <person name="Matheny P.B."/>
            <person name="Labbe J."/>
            <person name="Martin F.M."/>
        </authorList>
    </citation>
    <scope>NUCLEOTIDE SEQUENCE</scope>
    <source>
        <strain evidence="1">FP105234-sp</strain>
    </source>
</reference>
<organism evidence="1 2">
    <name type="scientific">Auriscalpium vulgare</name>
    <dbReference type="NCBI Taxonomy" id="40419"/>
    <lineage>
        <taxon>Eukaryota</taxon>
        <taxon>Fungi</taxon>
        <taxon>Dikarya</taxon>
        <taxon>Basidiomycota</taxon>
        <taxon>Agaricomycotina</taxon>
        <taxon>Agaricomycetes</taxon>
        <taxon>Russulales</taxon>
        <taxon>Auriscalpiaceae</taxon>
        <taxon>Auriscalpium</taxon>
    </lineage>
</organism>
<accession>A0ACB8R8A3</accession>
<keyword evidence="2" id="KW-1185">Reference proteome</keyword>
<sequence>MIDHLVGRPSPSWKRAQVFLVIIFWLWRITWGESQGPRILWIRRINRKLRRFTPWQIVVSTLTAVYAIRNLDKISGLGAPEPLARLYSPSYYRATWISTGLDAGFATAMSIRPKWFRDFCSILFSVYYIIYANEADEKIRRFRAVPTVEMLRVTWEKTTNPYIRLLTYREPLAMYRKILLRRPKSSPYTRPITAHLYFKPDPTDALALQEDLVLDFPGGGFVAMTPEHHDERLRLWASKMGRPVLSIEYGKAPEYPYPFAIDEAFDTYRVLVESKGKVIGMSGTRLNIIMTGDSAGATMATGVLIKVLEHKFLVENASSPYPAPSSLPPEPLPLPVALVLSYAALDFNFTSWMTPTNLRVLREETEADENRPRARSPVVLTRRSSSFFYRSDGDDDATEGWASGLRGAKDHLSHVSPLAVVGDERKRISLRRKKSWGETLKLGLSSVSPTVGNKPIRGRRSMPGLRKPKVPGLAALQRAKTASDGPQDGDSEDADGENDERGYFHLREQDRPIEARVRWFSSVPHSPPASPLSGSPSASGDALSMAGKAAPLGNDLLNVHEQAKLEAAVAQADNEVADQRKREGVERKNAPIGTRLTMTSRTGYFQDRIVSPSMMRAMAILYIGPHRNPDFASDYHISPILTPSQLLAQFPPLLMQCGEKDPFVDDTIIFAGRVREAKRQRKEELRPLLDERSGIKVAVDSLEFLQLQEELDRLESESEEDWVQMQIFSDWSHGYLQMPTLMREARDVIINLAAWMDGVFLTLAPLASPRGQGSSPPFSPPTDTTVSENSSGSSFLSQLWHWRSKPSPPAREEPSPAQRDGRTNPRVRIVTPQSTGIRQPARSETETDLDEVITIVPKAQRRVRGSGGSDDTVQTRPAAVRRASDEAARLGRVAEGTADAEPAARAKAAGRGASRGSRERGLGVEGAGEEPAGLGRAGTPGKSTGAGQTISEAELMRRRRLLDSHIFESEK</sequence>